<organism evidence="1 2">
    <name type="scientific">Prochlorococcus marinus (strain NATL1A)</name>
    <dbReference type="NCBI Taxonomy" id="167555"/>
    <lineage>
        <taxon>Bacteria</taxon>
        <taxon>Bacillati</taxon>
        <taxon>Cyanobacteriota</taxon>
        <taxon>Cyanophyceae</taxon>
        <taxon>Synechococcales</taxon>
        <taxon>Prochlorococcaceae</taxon>
        <taxon>Prochlorococcus</taxon>
    </lineage>
</organism>
<gene>
    <name evidence="1" type="ordered locus">NATL1_08331</name>
</gene>
<dbReference type="KEGG" id="pme:NATL1_08331"/>
<dbReference type="EMBL" id="CP000553">
    <property type="protein sequence ID" value="ABM75391.1"/>
    <property type="molecule type" value="Genomic_DNA"/>
</dbReference>
<dbReference type="eggNOG" id="COG4071">
    <property type="taxonomic scope" value="Bacteria"/>
</dbReference>
<reference evidence="2" key="1">
    <citation type="journal article" date="2007" name="PLoS Genet.">
        <title>Patterns and implications of gene gain and loss in the evolution of Prochlorococcus.</title>
        <authorList>
            <person name="Kettler G.C."/>
            <person name="Martiny A.C."/>
            <person name="Huang K."/>
            <person name="Zucker J."/>
            <person name="Coleman M.L."/>
            <person name="Rodrigue S."/>
            <person name="Chen F."/>
            <person name="Lapidus A."/>
            <person name="Ferriera S."/>
            <person name="Johnson J."/>
            <person name="Steglich C."/>
            <person name="Church G.M."/>
            <person name="Richardson P."/>
            <person name="Chisholm S.W."/>
        </authorList>
    </citation>
    <scope>NUCLEOTIDE SEQUENCE [LARGE SCALE GENOMIC DNA]</scope>
    <source>
        <strain evidence="2">NATL1A</strain>
    </source>
</reference>
<protein>
    <recommendedName>
        <fullName evidence="3">ABC-type sugar transport system</fullName>
    </recommendedName>
</protein>
<evidence type="ECO:0000313" key="2">
    <source>
        <dbReference type="Proteomes" id="UP000002592"/>
    </source>
</evidence>
<proteinExistence type="predicted"/>
<dbReference type="Proteomes" id="UP000002592">
    <property type="component" value="Chromosome"/>
</dbReference>
<dbReference type="AlphaFoldDB" id="A2C1N1"/>
<evidence type="ECO:0008006" key="3">
    <source>
        <dbReference type="Google" id="ProtNLM"/>
    </source>
</evidence>
<dbReference type="SUPFAM" id="SSF144010">
    <property type="entry name" value="CofE-like"/>
    <property type="match status" value="1"/>
</dbReference>
<evidence type="ECO:0000313" key="1">
    <source>
        <dbReference type="EMBL" id="ABM75391.1"/>
    </source>
</evidence>
<sequence length="325" mass="36191">MEVMIPSFNVHPQLIGIDKNEIINIQTKIKPLHTDEEEHLNNDYWTAYILKGKKSIFVEIEIEYEIKSTAIDKIKCLWLDIEWVNYGPFGSFKRFDSFVLPNSLDISKVNSSSTNLVDPIRTHILGSLDDPIRVLESYIPPNYLPTDILTIGESPLAVMQGRYIDYRNVKSNLISRILCKGFHPTSSLATASGMQTLINISGPTRVIISWLIGGILKLFGVKGMFYRLAGEQARLIDDITGTTPPYDKSIVLGPKDTKTFCINAAKKLNVNVAVVDVNDLGRVKILSTSDVNNAEIIKKSLTSNPAGNANQQTPLVLIRSDETSK</sequence>
<dbReference type="HOGENOM" id="CLU_709652_0_0_3"/>
<name>A2C1N1_PROM1</name>
<accession>A2C1N1</accession>